<dbReference type="Gene3D" id="1.10.720.160">
    <property type="match status" value="1"/>
</dbReference>
<proteinExistence type="predicted"/>
<name>A0ABX2B5W1_9BACT</name>
<dbReference type="SUPFAM" id="SSF53067">
    <property type="entry name" value="Actin-like ATPase domain"/>
    <property type="match status" value="2"/>
</dbReference>
<dbReference type="CDD" id="cd24079">
    <property type="entry name" value="ASKHA_NBD_PG1100-like"/>
    <property type="match status" value="1"/>
</dbReference>
<comment type="caution">
    <text evidence="1">The sequence shown here is derived from an EMBL/GenBank/DDBJ whole genome shotgun (WGS) entry which is preliminary data.</text>
</comment>
<dbReference type="RefSeq" id="WP_172345759.1">
    <property type="nucleotide sequence ID" value="NZ_CASYYZ010000077.1"/>
</dbReference>
<dbReference type="EMBL" id="JABKKJ010000051">
    <property type="protein sequence ID" value="NPE26342.1"/>
    <property type="molecule type" value="Genomic_DNA"/>
</dbReference>
<accession>A0ABX2B5W1</accession>
<dbReference type="Proteomes" id="UP000820977">
    <property type="component" value="Unassembled WGS sequence"/>
</dbReference>
<evidence type="ECO:0000313" key="1">
    <source>
        <dbReference type="EMBL" id="NPE26342.1"/>
    </source>
</evidence>
<dbReference type="Gene3D" id="3.30.420.40">
    <property type="match status" value="2"/>
</dbReference>
<reference evidence="1 2" key="1">
    <citation type="submission" date="2020-05" db="EMBL/GenBank/DDBJ databases">
        <title>Distinct polysaccharide utilization as determinants for interspecies competition between intestinal Prevotella spp.</title>
        <authorList>
            <person name="Galvez E.J.C."/>
            <person name="Iljazovic A."/>
            <person name="Strowig T."/>
        </authorList>
    </citation>
    <scope>NUCLEOTIDE SEQUENCE [LARGE SCALE GENOMIC DNA]</scope>
    <source>
        <strain evidence="1 2">PCHR</strain>
    </source>
</reference>
<gene>
    <name evidence="1" type="ORF">HPS54_12675</name>
</gene>
<sequence>MILIADSGSTKTDWCVVGNSGKVLSISTQGINPLVQSENEVERVLRAELMPAMTYISDITDIRFYGAGCRDEMITVLERLLRKVFPAAVNVCVYSDLLAVARALCGKNEGIACILGTGANSCLYDGEHITANTPALGYILGDEGSGAVLGKLFVNALFKGRLSDKVRTAFEAETQLTMPVIINKVYRQPMPNRFLASLSLFIGRHIDEPDLHRLVVDNFRSFLVRNIRPYCRPDLPVNAIGSMAYHYRECLEEAARAEGMRIGTVMKSPMEGLVRYHSDI</sequence>
<dbReference type="PANTHER" id="PTHR43190">
    <property type="entry name" value="N-ACETYL-D-GLUCOSAMINE KINASE"/>
    <property type="match status" value="1"/>
</dbReference>
<dbReference type="PANTHER" id="PTHR43190:SF3">
    <property type="entry name" value="N-ACETYL-D-GLUCOSAMINE KINASE"/>
    <property type="match status" value="1"/>
</dbReference>
<protein>
    <submittedName>
        <fullName evidence="1">ATPase</fullName>
    </submittedName>
</protein>
<keyword evidence="2" id="KW-1185">Reference proteome</keyword>
<dbReference type="InterPro" id="IPR043129">
    <property type="entry name" value="ATPase_NBD"/>
</dbReference>
<evidence type="ECO:0000313" key="2">
    <source>
        <dbReference type="Proteomes" id="UP000820977"/>
    </source>
</evidence>
<organism evidence="1 2">
    <name type="scientific">Xylanibacter caecicola</name>
    <dbReference type="NCBI Taxonomy" id="2736294"/>
    <lineage>
        <taxon>Bacteria</taxon>
        <taxon>Pseudomonadati</taxon>
        <taxon>Bacteroidota</taxon>
        <taxon>Bacteroidia</taxon>
        <taxon>Bacteroidales</taxon>
        <taxon>Prevotellaceae</taxon>
        <taxon>Xylanibacter</taxon>
    </lineage>
</organism>
<dbReference type="InterPro" id="IPR052519">
    <property type="entry name" value="Euk-type_GlcNAc_Kinase"/>
</dbReference>